<dbReference type="AlphaFoldDB" id="A0A0A2WL66"/>
<dbReference type="Pfam" id="PF01081">
    <property type="entry name" value="Aldolase"/>
    <property type="match status" value="1"/>
</dbReference>
<comment type="subunit">
    <text evidence="4">Homotrimer.</text>
</comment>
<evidence type="ECO:0000313" key="10">
    <source>
        <dbReference type="Proteomes" id="UP000030518"/>
    </source>
</evidence>
<dbReference type="PROSITE" id="PS00160">
    <property type="entry name" value="ALDOLASE_KDPG_KHG_2"/>
    <property type="match status" value="1"/>
</dbReference>
<dbReference type="SUPFAM" id="SSF51569">
    <property type="entry name" value="Aldolase"/>
    <property type="match status" value="1"/>
</dbReference>
<keyword evidence="8" id="KW-0119">Carbohydrate metabolism</keyword>
<evidence type="ECO:0000256" key="4">
    <source>
        <dbReference type="ARBA" id="ARBA00011233"/>
    </source>
</evidence>
<name>A0A0A2WL66_9GAMM</name>
<organism evidence="9 10">
    <name type="scientific">Lysobacter dokdonensis DS-58</name>
    <dbReference type="NCBI Taxonomy" id="1300345"/>
    <lineage>
        <taxon>Bacteria</taxon>
        <taxon>Pseudomonadati</taxon>
        <taxon>Pseudomonadota</taxon>
        <taxon>Gammaproteobacteria</taxon>
        <taxon>Lysobacterales</taxon>
        <taxon>Lysobacteraceae</taxon>
        <taxon>Noviluteimonas</taxon>
    </lineage>
</organism>
<evidence type="ECO:0000256" key="7">
    <source>
        <dbReference type="ARBA" id="ARBA00023270"/>
    </source>
</evidence>
<dbReference type="PROSITE" id="PS00159">
    <property type="entry name" value="ALDOLASE_KDPG_KHG_1"/>
    <property type="match status" value="1"/>
</dbReference>
<gene>
    <name evidence="9" type="ORF">LF41_1075</name>
</gene>
<comment type="caution">
    <text evidence="9">The sequence shown here is derived from an EMBL/GenBank/DDBJ whole genome shotgun (WGS) entry which is preliminary data.</text>
</comment>
<accession>A0A0A2WL66</accession>
<dbReference type="NCBIfam" id="NF004325">
    <property type="entry name" value="PRK05718.1"/>
    <property type="match status" value="1"/>
</dbReference>
<dbReference type="InterPro" id="IPR000887">
    <property type="entry name" value="Aldlse_KDPG_KHG"/>
</dbReference>
<dbReference type="STRING" id="1300345.LF41_1075"/>
<keyword evidence="6" id="KW-0456">Lyase</keyword>
<dbReference type="GO" id="GO:0008675">
    <property type="term" value="F:2-dehydro-3-deoxy-phosphogluconate aldolase activity"/>
    <property type="evidence" value="ECO:0007669"/>
    <property type="project" value="UniProtKB-EC"/>
</dbReference>
<keyword evidence="7" id="KW-0704">Schiff base</keyword>
<dbReference type="CDD" id="cd00452">
    <property type="entry name" value="KDPG_aldolase"/>
    <property type="match status" value="1"/>
</dbReference>
<dbReference type="Proteomes" id="UP000030518">
    <property type="component" value="Unassembled WGS sequence"/>
</dbReference>
<dbReference type="InterPro" id="IPR013785">
    <property type="entry name" value="Aldolase_TIM"/>
</dbReference>
<comment type="similarity">
    <text evidence="3">Belongs to the KHG/KDPG aldolase family.</text>
</comment>
<proteinExistence type="inferred from homology"/>
<dbReference type="PATRIC" id="fig|1300345.3.peg.396"/>
<comment type="catalytic activity">
    <reaction evidence="1">
        <text>2-dehydro-3-deoxy-6-phospho-D-gluconate = D-glyceraldehyde 3-phosphate + pyruvate</text>
        <dbReference type="Rhea" id="RHEA:17089"/>
        <dbReference type="ChEBI" id="CHEBI:15361"/>
        <dbReference type="ChEBI" id="CHEBI:57569"/>
        <dbReference type="ChEBI" id="CHEBI:59776"/>
        <dbReference type="EC" id="4.1.2.14"/>
    </reaction>
</comment>
<evidence type="ECO:0000256" key="8">
    <source>
        <dbReference type="ARBA" id="ARBA00023277"/>
    </source>
</evidence>
<comment type="pathway">
    <text evidence="2">Carbohydrate acid metabolism; 2-dehydro-3-deoxy-D-gluconate degradation; D-glyceraldehyde 3-phosphate and pyruvate from 2-dehydro-3-deoxy-D-gluconate: step 2/2.</text>
</comment>
<dbReference type="InterPro" id="IPR031338">
    <property type="entry name" value="KDPG/KHG_AS_2"/>
</dbReference>
<dbReference type="EMBL" id="JRKJ01000002">
    <property type="protein sequence ID" value="KGQ20538.1"/>
    <property type="molecule type" value="Genomic_DNA"/>
</dbReference>
<dbReference type="NCBIfam" id="TIGR01182">
    <property type="entry name" value="eda"/>
    <property type="match status" value="1"/>
</dbReference>
<protein>
    <recommendedName>
        <fullName evidence="5">2-dehydro-3-deoxy-phosphogluconate aldolase</fullName>
        <ecNumber evidence="5">4.1.2.14</ecNumber>
    </recommendedName>
</protein>
<evidence type="ECO:0000256" key="2">
    <source>
        <dbReference type="ARBA" id="ARBA00004736"/>
    </source>
</evidence>
<dbReference type="InterPro" id="IPR031337">
    <property type="entry name" value="KDPG/KHG_AS_1"/>
</dbReference>
<sequence>MNWTSASRNAAVDAVFDAAPIVPVLSIERLEDAVPLARALADNGLPVLEVTLRTGVARAAIERIVREVPNAIVGAGTVLRPDDLRSVIDAGAVFAIAPGSTDALYEAAADAAIPFIPAIATASELMRGLDHGHARFKFFPAESSGGIAALKSFAGPFAQVRFCPTGGIDAAKAPAYLALPNVATVGGSWMVPKAALDAGDWTTIGRLAAECTRLRAR</sequence>
<evidence type="ECO:0000256" key="3">
    <source>
        <dbReference type="ARBA" id="ARBA00006906"/>
    </source>
</evidence>
<reference evidence="9 10" key="1">
    <citation type="submission" date="2014-09" db="EMBL/GenBank/DDBJ databases">
        <title>Genome sequences of Lysobacter dokdonensis DS-58.</title>
        <authorList>
            <person name="Kim J.F."/>
            <person name="Kwak M.-J."/>
        </authorList>
    </citation>
    <scope>NUCLEOTIDE SEQUENCE [LARGE SCALE GENOMIC DNA]</scope>
    <source>
        <strain evidence="9 10">DS-58</strain>
    </source>
</reference>
<dbReference type="OrthoDB" id="9805177at2"/>
<evidence type="ECO:0000256" key="1">
    <source>
        <dbReference type="ARBA" id="ARBA00000654"/>
    </source>
</evidence>
<evidence type="ECO:0000256" key="5">
    <source>
        <dbReference type="ARBA" id="ARBA00013063"/>
    </source>
</evidence>
<dbReference type="PANTHER" id="PTHR30246">
    <property type="entry name" value="2-KETO-3-DEOXY-6-PHOSPHOGLUCONATE ALDOLASE"/>
    <property type="match status" value="1"/>
</dbReference>
<evidence type="ECO:0000256" key="6">
    <source>
        <dbReference type="ARBA" id="ARBA00023239"/>
    </source>
</evidence>
<evidence type="ECO:0000313" key="9">
    <source>
        <dbReference type="EMBL" id="KGQ20538.1"/>
    </source>
</evidence>
<dbReference type="eggNOG" id="COG0800">
    <property type="taxonomic scope" value="Bacteria"/>
</dbReference>
<dbReference type="RefSeq" id="WP_036164977.1">
    <property type="nucleotide sequence ID" value="NZ_JRKJ01000002.1"/>
</dbReference>
<keyword evidence="10" id="KW-1185">Reference proteome</keyword>
<dbReference type="PANTHER" id="PTHR30246:SF1">
    <property type="entry name" value="2-DEHYDRO-3-DEOXY-6-PHOSPHOGALACTONATE ALDOLASE-RELATED"/>
    <property type="match status" value="1"/>
</dbReference>
<dbReference type="EC" id="4.1.2.14" evidence="5"/>
<dbReference type="Gene3D" id="3.20.20.70">
    <property type="entry name" value="Aldolase class I"/>
    <property type="match status" value="1"/>
</dbReference>